<dbReference type="Pfam" id="PF14275">
    <property type="entry name" value="DUF4362"/>
    <property type="match status" value="1"/>
</dbReference>
<gene>
    <name evidence="2" type="ORF">KCTCHS21_46880</name>
</gene>
<evidence type="ECO:0000313" key="2">
    <source>
        <dbReference type="EMBL" id="BBI35289.1"/>
    </source>
</evidence>
<feature type="signal peptide" evidence="1">
    <location>
        <begin position="1"/>
        <end position="19"/>
    </location>
</feature>
<dbReference type="AlphaFoldDB" id="A0A3T1DB37"/>
<reference evidence="2 3" key="1">
    <citation type="submission" date="2019-01" db="EMBL/GenBank/DDBJ databases">
        <title>Complete genome sequence of Cohnella hallensis HS21 isolated from Korean fir (Abies koreana) rhizospheric soil.</title>
        <authorList>
            <person name="Jiang L."/>
            <person name="Kang S.W."/>
            <person name="Kim S."/>
            <person name="Jung J."/>
            <person name="Kim C.Y."/>
            <person name="Kim D.H."/>
            <person name="Kim S.W."/>
            <person name="Lee J."/>
        </authorList>
    </citation>
    <scope>NUCLEOTIDE SEQUENCE [LARGE SCALE GENOMIC DNA]</scope>
    <source>
        <strain evidence="2 3">HS21</strain>
    </source>
</reference>
<dbReference type="InterPro" id="IPR025372">
    <property type="entry name" value="DUF4362"/>
</dbReference>
<evidence type="ECO:0008006" key="4">
    <source>
        <dbReference type="Google" id="ProtNLM"/>
    </source>
</evidence>
<evidence type="ECO:0000313" key="3">
    <source>
        <dbReference type="Proteomes" id="UP000289856"/>
    </source>
</evidence>
<dbReference type="Proteomes" id="UP000289856">
    <property type="component" value="Chromosome"/>
</dbReference>
<dbReference type="OrthoDB" id="1912370at2"/>
<dbReference type="RefSeq" id="WP_130613816.1">
    <property type="nucleotide sequence ID" value="NZ_AP019400.1"/>
</dbReference>
<organism evidence="2 3">
    <name type="scientific">Cohnella abietis</name>
    <dbReference type="NCBI Taxonomy" id="2507935"/>
    <lineage>
        <taxon>Bacteria</taxon>
        <taxon>Bacillati</taxon>
        <taxon>Bacillota</taxon>
        <taxon>Bacilli</taxon>
        <taxon>Bacillales</taxon>
        <taxon>Paenibacillaceae</taxon>
        <taxon>Cohnella</taxon>
    </lineage>
</organism>
<dbReference type="PROSITE" id="PS51257">
    <property type="entry name" value="PROKAR_LIPOPROTEIN"/>
    <property type="match status" value="1"/>
</dbReference>
<name>A0A3T1DB37_9BACL</name>
<dbReference type="KEGG" id="cohn:KCTCHS21_46880"/>
<evidence type="ECO:0000256" key="1">
    <source>
        <dbReference type="SAM" id="SignalP"/>
    </source>
</evidence>
<protein>
    <recommendedName>
        <fullName evidence="4">DUF4362 domain-containing protein</fullName>
    </recommendedName>
</protein>
<keyword evidence="1" id="KW-0732">Signal</keyword>
<sequence>MKKLIFIIVSISLFGSVLGCSNNNGKSIVTSKPYSSNEAISKGDVVYLHQSYANIDKFDRFITNLENKKADSIRITGYTDEGDPIYKDLNFDGKEISYTYDNSNDKFGGSNKGIQTDTCSKVSSEENEQGEIDYTISECTKNASEVSYFLLRMKKE</sequence>
<dbReference type="EMBL" id="AP019400">
    <property type="protein sequence ID" value="BBI35289.1"/>
    <property type="molecule type" value="Genomic_DNA"/>
</dbReference>
<keyword evidence="3" id="KW-1185">Reference proteome</keyword>
<accession>A0A3T1DB37</accession>
<proteinExistence type="predicted"/>
<feature type="chain" id="PRO_5038420665" description="DUF4362 domain-containing protein" evidence="1">
    <location>
        <begin position="20"/>
        <end position="156"/>
    </location>
</feature>